<dbReference type="Proteomes" id="UP001501444">
    <property type="component" value="Unassembled WGS sequence"/>
</dbReference>
<accession>A0ABP5U223</accession>
<feature type="chain" id="PRO_5045791190" description="DUF3152 domain-containing protein" evidence="1">
    <location>
        <begin position="27"/>
        <end position="255"/>
    </location>
</feature>
<evidence type="ECO:0000313" key="4">
    <source>
        <dbReference type="Proteomes" id="UP001501444"/>
    </source>
</evidence>
<dbReference type="SUPFAM" id="SSF55486">
    <property type="entry name" value="Metalloproteases ('zincins'), catalytic domain"/>
    <property type="match status" value="1"/>
</dbReference>
<dbReference type="EMBL" id="BAAARV010000066">
    <property type="protein sequence ID" value="GAA2367687.1"/>
    <property type="molecule type" value="Genomic_DNA"/>
</dbReference>
<name>A0ABP5U223_9ACTN</name>
<proteinExistence type="predicted"/>
<keyword evidence="4" id="KW-1185">Reference proteome</keyword>
<evidence type="ECO:0000259" key="2">
    <source>
        <dbReference type="Pfam" id="PF11350"/>
    </source>
</evidence>
<sequence>MSVLRVLGAGLAVLCLAACSAPPADAFPEAPAASASASLEAPSASASRPAMTAAIPPITYPAAGHGGYEYAPTGGPVAGAAGQLLAYRIAVEQDIAGISAAGFADAVEAVFADPRSWPGTGQWRLRRAGAGERFDFTIYLATPATRDVLCHSSYDRYTSCRNGDSVVVNVARWVRGVPEYGADLVTYRQYVINHETGHRLYHGHELCPGPGRPAPVMQQQTLGLHSCVANAWPIVDGRAYAGRSGQYDDPTPRDP</sequence>
<protein>
    <recommendedName>
        <fullName evidence="2">DUF3152 domain-containing protein</fullName>
    </recommendedName>
</protein>
<organism evidence="3 4">
    <name type="scientific">Dactylosporangium salmoneum</name>
    <dbReference type="NCBI Taxonomy" id="53361"/>
    <lineage>
        <taxon>Bacteria</taxon>
        <taxon>Bacillati</taxon>
        <taxon>Actinomycetota</taxon>
        <taxon>Actinomycetes</taxon>
        <taxon>Micromonosporales</taxon>
        <taxon>Micromonosporaceae</taxon>
        <taxon>Dactylosporangium</taxon>
    </lineage>
</organism>
<evidence type="ECO:0000313" key="3">
    <source>
        <dbReference type="EMBL" id="GAA2367687.1"/>
    </source>
</evidence>
<feature type="signal peptide" evidence="1">
    <location>
        <begin position="1"/>
        <end position="26"/>
    </location>
</feature>
<evidence type="ECO:0000256" key="1">
    <source>
        <dbReference type="SAM" id="SignalP"/>
    </source>
</evidence>
<gene>
    <name evidence="3" type="ORF">GCM10010170_067250</name>
</gene>
<dbReference type="Pfam" id="PF11350">
    <property type="entry name" value="DUF3152"/>
    <property type="match status" value="1"/>
</dbReference>
<dbReference type="InterPro" id="IPR022603">
    <property type="entry name" value="DUF3152"/>
</dbReference>
<reference evidence="4" key="1">
    <citation type="journal article" date="2019" name="Int. J. Syst. Evol. Microbiol.">
        <title>The Global Catalogue of Microorganisms (GCM) 10K type strain sequencing project: providing services to taxonomists for standard genome sequencing and annotation.</title>
        <authorList>
            <consortium name="The Broad Institute Genomics Platform"/>
            <consortium name="The Broad Institute Genome Sequencing Center for Infectious Disease"/>
            <person name="Wu L."/>
            <person name="Ma J."/>
        </authorList>
    </citation>
    <scope>NUCLEOTIDE SEQUENCE [LARGE SCALE GENOMIC DNA]</scope>
    <source>
        <strain evidence="4">JCM 3272</strain>
    </source>
</reference>
<feature type="domain" description="DUF3152" evidence="2">
    <location>
        <begin position="59"/>
        <end position="225"/>
    </location>
</feature>
<keyword evidence="1" id="KW-0732">Signal</keyword>
<comment type="caution">
    <text evidence="3">The sequence shown here is derived from an EMBL/GenBank/DDBJ whole genome shotgun (WGS) entry which is preliminary data.</text>
</comment>